<keyword evidence="2" id="KW-1133">Transmembrane helix</keyword>
<organism evidence="4 5">
    <name type="scientific">Labedella endophytica</name>
    <dbReference type="NCBI Taxonomy" id="1523160"/>
    <lineage>
        <taxon>Bacteria</taxon>
        <taxon>Bacillati</taxon>
        <taxon>Actinomycetota</taxon>
        <taxon>Actinomycetes</taxon>
        <taxon>Micrococcales</taxon>
        <taxon>Microbacteriaceae</taxon>
        <taxon>Labedella</taxon>
    </lineage>
</organism>
<feature type="transmembrane region" description="Helical" evidence="2">
    <location>
        <begin position="173"/>
        <end position="194"/>
    </location>
</feature>
<dbReference type="PANTHER" id="PTHR42736">
    <property type="entry name" value="PROTEIN-GLUTAMINE GAMMA-GLUTAMYLTRANSFERASE"/>
    <property type="match status" value="1"/>
</dbReference>
<keyword evidence="2" id="KW-0472">Membrane</keyword>
<feature type="region of interest" description="Disordered" evidence="1">
    <location>
        <begin position="561"/>
        <end position="600"/>
    </location>
</feature>
<dbReference type="OrthoDB" id="9804023at2"/>
<dbReference type="InterPro" id="IPR052901">
    <property type="entry name" value="Bact_TGase-like"/>
</dbReference>
<gene>
    <name evidence="4" type="ORF">ELQ94_15640</name>
</gene>
<evidence type="ECO:0000256" key="2">
    <source>
        <dbReference type="SAM" id="Phobius"/>
    </source>
</evidence>
<feature type="transmembrane region" description="Helical" evidence="2">
    <location>
        <begin position="605"/>
        <end position="624"/>
    </location>
</feature>
<evidence type="ECO:0000256" key="1">
    <source>
        <dbReference type="SAM" id="MobiDB-lite"/>
    </source>
</evidence>
<dbReference type="PANTHER" id="PTHR42736:SF1">
    <property type="entry name" value="PROTEIN-GLUTAMINE GAMMA-GLUTAMYLTRANSFERASE"/>
    <property type="match status" value="1"/>
</dbReference>
<dbReference type="Gene3D" id="3.10.620.30">
    <property type="match status" value="1"/>
</dbReference>
<dbReference type="InterPro" id="IPR021878">
    <property type="entry name" value="TgpA_N"/>
</dbReference>
<dbReference type="AlphaFoldDB" id="A0A3S0XX45"/>
<proteinExistence type="predicted"/>
<dbReference type="SMART" id="SM00460">
    <property type="entry name" value="TGc"/>
    <property type="match status" value="1"/>
</dbReference>
<evidence type="ECO:0000313" key="4">
    <source>
        <dbReference type="EMBL" id="RUQ97593.1"/>
    </source>
</evidence>
<feature type="transmembrane region" description="Helical" evidence="2">
    <location>
        <begin position="132"/>
        <end position="153"/>
    </location>
</feature>
<feature type="transmembrane region" description="Helical" evidence="2">
    <location>
        <begin position="214"/>
        <end position="235"/>
    </location>
</feature>
<feature type="domain" description="Transglutaminase-like" evidence="3">
    <location>
        <begin position="470"/>
        <end position="545"/>
    </location>
</feature>
<name>A0A3S0XX45_9MICO</name>
<dbReference type="InterPro" id="IPR002931">
    <property type="entry name" value="Transglutaminase-like"/>
</dbReference>
<protein>
    <submittedName>
        <fullName evidence="4">Transglutaminase domain-containing protein</fullName>
    </submittedName>
</protein>
<feature type="transmembrane region" description="Helical" evidence="2">
    <location>
        <begin position="16"/>
        <end position="38"/>
    </location>
</feature>
<dbReference type="RefSeq" id="WP_127051303.1">
    <property type="nucleotide sequence ID" value="NZ_RZGZ01000005.1"/>
</dbReference>
<evidence type="ECO:0000313" key="5">
    <source>
        <dbReference type="Proteomes" id="UP000274909"/>
    </source>
</evidence>
<dbReference type="Pfam" id="PF01841">
    <property type="entry name" value="Transglut_core"/>
    <property type="match status" value="1"/>
</dbReference>
<keyword evidence="5" id="KW-1185">Reference proteome</keyword>
<accession>A0A3S0XX45</accession>
<comment type="caution">
    <text evidence="4">The sequence shown here is derived from an EMBL/GenBank/DDBJ whole genome shotgun (WGS) entry which is preliminary data.</text>
</comment>
<keyword evidence="2" id="KW-0812">Transmembrane</keyword>
<dbReference type="Proteomes" id="UP000274909">
    <property type="component" value="Unassembled WGS sequence"/>
</dbReference>
<feature type="transmembrane region" description="Helical" evidence="2">
    <location>
        <begin position="79"/>
        <end position="99"/>
    </location>
</feature>
<dbReference type="SUPFAM" id="SSF54001">
    <property type="entry name" value="Cysteine proteinases"/>
    <property type="match status" value="1"/>
</dbReference>
<feature type="transmembrane region" description="Helical" evidence="2">
    <location>
        <begin position="45"/>
        <end position="67"/>
    </location>
</feature>
<dbReference type="InterPro" id="IPR038765">
    <property type="entry name" value="Papain-like_cys_pep_sf"/>
</dbReference>
<sequence>MTNETAPSDRRGDAPAANWAGVLSIAVLLIVSLIPLGAVIQGTDWWLTAITAIAAVFVPAAIVRSLGGAPWVGTLVGTGVWLIGLVVVFAPGSALLGVLPTLDTVSAVQQLAVDAGRSLYVQAVPVEPITPLLFLLAVGLGALAVLADVVGISLRSPALTGVLAVGMLVPPSIFTGSIDIVAYVLVAIAFLVVLRVDGRRGRVTALTASSRASALGIGAAAVVTTVLAATLVPAFSSRSLVEPDGESALGSGISELADLGRDLQRPGNTPHFTYQTTSTTAQYLRILTLDRFEGAQWSSSGESEMVGQSEGERLIVPGLTAEVPVEEETVNISITGLVGDLLPVPFPSVAITGLDGSWEWDTEGLTVSSPSDSVEDQEYSVTSLLIQPSADQLRGAEPDYPAGVTPFLDLPDEVPGTLRSVFDDVTAGTTNQYDAAFAIQEYLRTDFAYSVTTPVQDGYDGDGFQAIADFLEQKSGYCVHFASAMAILSRMAGIPSRVSLGYLPGDRVGSDDDGFVAYRVGSDDLHAWPELYFAGVGWVPFEPTPGRGIVPSYAVEAADAAAPDDVPTGAASQDPSSTPTPTASTDPDEAEAGAGGSGRSTQTTAVGSVLLVLVLLVIVVPAIVRTVRRRRRWDLARAESTVAPLWDDLVDAVLDLGYPVGDADSERDLAARLRRVVAEDRRATASLDRLLAAVEFERYAKASSPVVADLRDDAEIVRGALAAATTRAHRVRAAVVPASVVARRRGAIATPVRAGRDPRRPTEGRIPR</sequence>
<dbReference type="EMBL" id="RZGZ01000005">
    <property type="protein sequence ID" value="RUQ97593.1"/>
    <property type="molecule type" value="Genomic_DNA"/>
</dbReference>
<evidence type="ECO:0000259" key="3">
    <source>
        <dbReference type="SMART" id="SM00460"/>
    </source>
</evidence>
<reference evidence="4 5" key="1">
    <citation type="submission" date="2018-12" db="EMBL/GenBank/DDBJ databases">
        <authorList>
            <person name="Li F."/>
        </authorList>
    </citation>
    <scope>NUCLEOTIDE SEQUENCE [LARGE SCALE GENOMIC DNA]</scope>
    <source>
        <strain evidence="4 5">EGI 6500705</strain>
    </source>
</reference>
<feature type="compositionally biased region" description="Low complexity" evidence="1">
    <location>
        <begin position="561"/>
        <end position="585"/>
    </location>
</feature>
<dbReference type="Pfam" id="PF11992">
    <property type="entry name" value="TgpA_N"/>
    <property type="match status" value="1"/>
</dbReference>